<evidence type="ECO:0000256" key="5">
    <source>
        <dbReference type="ARBA" id="ARBA00022519"/>
    </source>
</evidence>
<feature type="domain" description="Multidrug resistance protein MdtA-like barrel-sandwich hybrid" evidence="13">
    <location>
        <begin position="67"/>
        <end position="279"/>
    </location>
</feature>
<evidence type="ECO:0000256" key="10">
    <source>
        <dbReference type="SAM" id="MobiDB-lite"/>
    </source>
</evidence>
<keyword evidence="7 11" id="KW-1133">Transmembrane helix</keyword>
<dbReference type="InterPro" id="IPR058625">
    <property type="entry name" value="MdtA-like_BSH"/>
</dbReference>
<evidence type="ECO:0000256" key="7">
    <source>
        <dbReference type="ARBA" id="ARBA00022989"/>
    </source>
</evidence>
<accession>A0A3A8EX36</accession>
<evidence type="ECO:0000256" key="2">
    <source>
        <dbReference type="ARBA" id="ARBA00009477"/>
    </source>
</evidence>
<feature type="region of interest" description="Disordered" evidence="10">
    <location>
        <begin position="1"/>
        <end position="22"/>
    </location>
</feature>
<dbReference type="PANTHER" id="PTHR30386">
    <property type="entry name" value="MEMBRANE FUSION SUBUNIT OF EMRAB-TOLC MULTIDRUG EFFLUX PUMP"/>
    <property type="match status" value="1"/>
</dbReference>
<dbReference type="PANTHER" id="PTHR30386:SF19">
    <property type="entry name" value="MULTIDRUG EXPORT PROTEIN EMRA-RELATED"/>
    <property type="match status" value="1"/>
</dbReference>
<dbReference type="SUPFAM" id="SSF111369">
    <property type="entry name" value="HlyD-like secretion proteins"/>
    <property type="match status" value="2"/>
</dbReference>
<dbReference type="Pfam" id="PF25876">
    <property type="entry name" value="HH_MFP_RND"/>
    <property type="match status" value="1"/>
</dbReference>
<feature type="domain" description="p-hydroxybenzoic acid efflux pump subunit AaeA-like beta-barrel" evidence="14">
    <location>
        <begin position="287"/>
        <end position="364"/>
    </location>
</feature>
<evidence type="ECO:0000256" key="3">
    <source>
        <dbReference type="ARBA" id="ARBA00022448"/>
    </source>
</evidence>
<dbReference type="RefSeq" id="WP_120385174.1">
    <property type="nucleotide sequence ID" value="NZ_RAXT01000061.1"/>
</dbReference>
<evidence type="ECO:0000259" key="13">
    <source>
        <dbReference type="Pfam" id="PF25917"/>
    </source>
</evidence>
<evidence type="ECO:0000256" key="4">
    <source>
        <dbReference type="ARBA" id="ARBA00022475"/>
    </source>
</evidence>
<evidence type="ECO:0000256" key="11">
    <source>
        <dbReference type="SAM" id="Phobius"/>
    </source>
</evidence>
<gene>
    <name evidence="15" type="ORF">D7V20_16665</name>
</gene>
<evidence type="ECO:0000256" key="1">
    <source>
        <dbReference type="ARBA" id="ARBA00004383"/>
    </source>
</evidence>
<feature type="compositionally biased region" description="Polar residues" evidence="10">
    <location>
        <begin position="1"/>
        <end position="11"/>
    </location>
</feature>
<evidence type="ECO:0000256" key="8">
    <source>
        <dbReference type="ARBA" id="ARBA00023136"/>
    </source>
</evidence>
<proteinExistence type="inferred from homology"/>
<dbReference type="InterPro" id="IPR058634">
    <property type="entry name" value="AaeA-lik-b-barrel"/>
</dbReference>
<dbReference type="Pfam" id="PF25917">
    <property type="entry name" value="BSH_RND"/>
    <property type="match status" value="1"/>
</dbReference>
<feature type="transmembrane region" description="Helical" evidence="11">
    <location>
        <begin position="34"/>
        <end position="53"/>
    </location>
</feature>
<feature type="domain" description="Multidrug resistance protein MdtA-like alpha-helical hairpin" evidence="12">
    <location>
        <begin position="143"/>
        <end position="206"/>
    </location>
</feature>
<comment type="subcellular location">
    <subcellularLocation>
        <location evidence="1">Cell inner membrane</location>
        <topology evidence="1">Single-pass membrane protein</topology>
        <orientation evidence="1">Periplasmic side</orientation>
    </subcellularLocation>
</comment>
<dbReference type="AlphaFoldDB" id="A0A3A8EX36"/>
<keyword evidence="8 11" id="KW-0472">Membrane</keyword>
<dbReference type="GO" id="GO:1990961">
    <property type="term" value="P:xenobiotic detoxification by transmembrane export across the plasma membrane"/>
    <property type="evidence" value="ECO:0007669"/>
    <property type="project" value="UniProtKB-ARBA"/>
</dbReference>
<dbReference type="Gene3D" id="1.10.287.470">
    <property type="entry name" value="Helix hairpin bin"/>
    <property type="match status" value="2"/>
</dbReference>
<comment type="caution">
    <text evidence="15">The sequence shown here is derived from an EMBL/GenBank/DDBJ whole genome shotgun (WGS) entry which is preliminary data.</text>
</comment>
<comment type="similarity">
    <text evidence="2">Belongs to the membrane fusion protein (MFP) (TC 8.A.1) family.</text>
</comment>
<dbReference type="Gene3D" id="2.40.50.100">
    <property type="match status" value="1"/>
</dbReference>
<dbReference type="GO" id="GO:0005886">
    <property type="term" value="C:plasma membrane"/>
    <property type="evidence" value="ECO:0007669"/>
    <property type="project" value="UniProtKB-SubCell"/>
</dbReference>
<reference evidence="15 16" key="1">
    <citation type="submission" date="2018-09" db="EMBL/GenBank/DDBJ databases">
        <title>The draft genome of Acinetobacter spp. strains.</title>
        <authorList>
            <person name="Qin J."/>
            <person name="Feng Y."/>
            <person name="Zong Z."/>
        </authorList>
    </citation>
    <scope>NUCLEOTIDE SEQUENCE [LARGE SCALE GENOMIC DNA]</scope>
    <source>
        <strain evidence="15 16">WCHAc060115</strain>
    </source>
</reference>
<dbReference type="Proteomes" id="UP000280405">
    <property type="component" value="Unassembled WGS sequence"/>
</dbReference>
<dbReference type="GO" id="GO:0046677">
    <property type="term" value="P:response to antibiotic"/>
    <property type="evidence" value="ECO:0007669"/>
    <property type="project" value="UniProtKB-ARBA"/>
</dbReference>
<organism evidence="15 16">
    <name type="scientific">Acinetobacter rongchengensis</name>
    <dbReference type="NCBI Taxonomy" id="2419601"/>
    <lineage>
        <taxon>Bacteria</taxon>
        <taxon>Pseudomonadati</taxon>
        <taxon>Pseudomonadota</taxon>
        <taxon>Gammaproteobacteria</taxon>
        <taxon>Moraxellales</taxon>
        <taxon>Moraxellaceae</taxon>
        <taxon>Acinetobacter</taxon>
    </lineage>
</organism>
<feature type="coiled-coil region" evidence="9">
    <location>
        <begin position="188"/>
        <end position="222"/>
    </location>
</feature>
<feature type="coiled-coil region" evidence="9">
    <location>
        <begin position="101"/>
        <end position="163"/>
    </location>
</feature>
<sequence>MTEAQKTNASPNDDAKESQTDLEAQQKRKKMLKIFAMLIIVAAILYAIGALVFGHSVDTDNAYVGAETAEITSMVSGQVEKVLVSDTQQVKKGDVLAIIDHRDAKIAVAQAEAELAKAKRQYTQSSANSSSLSSQILVSADDINSAKAQVAQAEVAYQQAQQEFSRRQQLSASGAISKEEFTKSQSALNNAKASVDVAQAALAQAESKRKAAQSNLDANEALIKDSSQSSTPDVLVAQAKLDQALLDLQRTEIKAPLDGVVARRSIQIGQRVAPGSVLMKIVPINALYVDANFKESQLKKVKVGQKATLTSDLYGHSVEYHGTVIGFSGGTGSAFALIPAQNATGNWIKVVQRLPVRIQLDPKELVEHPLRVGLSMEAEVDTSSAK</sequence>
<dbReference type="FunFam" id="2.40.30.170:FF:000003">
    <property type="entry name" value="Multidrug resistance protein A"/>
    <property type="match status" value="1"/>
</dbReference>
<dbReference type="OrthoDB" id="9811754at2"/>
<keyword evidence="4" id="KW-1003">Cell membrane</keyword>
<keyword evidence="6 11" id="KW-0812">Transmembrane</keyword>
<keyword evidence="16" id="KW-1185">Reference proteome</keyword>
<dbReference type="Gene3D" id="2.40.30.170">
    <property type="match status" value="1"/>
</dbReference>
<evidence type="ECO:0000256" key="9">
    <source>
        <dbReference type="SAM" id="Coils"/>
    </source>
</evidence>
<protein>
    <submittedName>
        <fullName evidence="15">HlyD family efflux transporter periplasmic adaptor subunit</fullName>
    </submittedName>
</protein>
<dbReference type="InterPro" id="IPR058624">
    <property type="entry name" value="MdtA-like_HH"/>
</dbReference>
<dbReference type="PRINTS" id="PR01490">
    <property type="entry name" value="RTXTOXIND"/>
</dbReference>
<evidence type="ECO:0000259" key="14">
    <source>
        <dbReference type="Pfam" id="PF25963"/>
    </source>
</evidence>
<keyword evidence="9" id="KW-0175">Coiled coil</keyword>
<evidence type="ECO:0000259" key="12">
    <source>
        <dbReference type="Pfam" id="PF25876"/>
    </source>
</evidence>
<evidence type="ECO:0000256" key="6">
    <source>
        <dbReference type="ARBA" id="ARBA00022692"/>
    </source>
</evidence>
<dbReference type="EMBL" id="RAXT01000061">
    <property type="protein sequence ID" value="RKG35270.1"/>
    <property type="molecule type" value="Genomic_DNA"/>
</dbReference>
<evidence type="ECO:0000313" key="15">
    <source>
        <dbReference type="EMBL" id="RKG35270.1"/>
    </source>
</evidence>
<name>A0A3A8EX36_9GAMM</name>
<dbReference type="Pfam" id="PF25963">
    <property type="entry name" value="Beta-barrel_AAEA"/>
    <property type="match status" value="1"/>
</dbReference>
<keyword evidence="3" id="KW-0813">Transport</keyword>
<dbReference type="InterPro" id="IPR050739">
    <property type="entry name" value="MFP"/>
</dbReference>
<keyword evidence="5" id="KW-0997">Cell inner membrane</keyword>
<evidence type="ECO:0000313" key="16">
    <source>
        <dbReference type="Proteomes" id="UP000280405"/>
    </source>
</evidence>
<dbReference type="GO" id="GO:0015721">
    <property type="term" value="P:bile acid and bile salt transport"/>
    <property type="evidence" value="ECO:0007669"/>
    <property type="project" value="UniProtKB-ARBA"/>
</dbReference>